<name>A0A8B8C4K9_CRAVI</name>
<dbReference type="AlphaFoldDB" id="A0A8B8C4K9"/>
<dbReference type="Proteomes" id="UP000694844">
    <property type="component" value="Chromosome 9"/>
</dbReference>
<evidence type="ECO:0000313" key="1">
    <source>
        <dbReference type="Proteomes" id="UP000694844"/>
    </source>
</evidence>
<protein>
    <submittedName>
        <fullName evidence="2">Uncharacterized protein LOC111115431</fullName>
    </submittedName>
</protein>
<organism evidence="1 2">
    <name type="scientific">Crassostrea virginica</name>
    <name type="common">Eastern oyster</name>
    <dbReference type="NCBI Taxonomy" id="6565"/>
    <lineage>
        <taxon>Eukaryota</taxon>
        <taxon>Metazoa</taxon>
        <taxon>Spiralia</taxon>
        <taxon>Lophotrochozoa</taxon>
        <taxon>Mollusca</taxon>
        <taxon>Bivalvia</taxon>
        <taxon>Autobranchia</taxon>
        <taxon>Pteriomorphia</taxon>
        <taxon>Ostreida</taxon>
        <taxon>Ostreoidea</taxon>
        <taxon>Ostreidae</taxon>
        <taxon>Crassostrea</taxon>
    </lineage>
</organism>
<dbReference type="OrthoDB" id="6155667at2759"/>
<dbReference type="KEGG" id="cvn:111115431"/>
<evidence type="ECO:0000313" key="2">
    <source>
        <dbReference type="RefSeq" id="XP_022309871.1"/>
    </source>
</evidence>
<reference evidence="2" key="1">
    <citation type="submission" date="2025-08" db="UniProtKB">
        <authorList>
            <consortium name="RefSeq"/>
        </authorList>
    </citation>
    <scope>IDENTIFICATION</scope>
    <source>
        <tissue evidence="2">Whole sample</tissue>
    </source>
</reference>
<accession>A0A8B8C4K9</accession>
<dbReference type="GeneID" id="111115431"/>
<keyword evidence="1" id="KW-1185">Reference proteome</keyword>
<gene>
    <name evidence="2" type="primary">LOC111115431</name>
</gene>
<dbReference type="RefSeq" id="XP_022309871.1">
    <property type="nucleotide sequence ID" value="XM_022454163.1"/>
</dbReference>
<proteinExistence type="predicted"/>
<sequence length="494" mass="56097">MVDFEFCNVRLNLYQYVAGESHFLYEKVKDMFILKMGSEPKKGLLLFHEKGTDLKELCWKQFELDPYSTRFLPFSGEKDYDTNIVWVFHLSEQFLKSPKTDTLLVLKKIRNLKEAYIFLCTDSNQAKQEALRFSKETKFCPSTHVFHTNSEKGLLYETMYEILEKQLTSFLSELESRTSTRLVQKHASELSSLLELLHRRKGKSPSLLTNQCIAKIESANEFGIVGHKLCGNVLYIFEDKEMQNDVERRKNVHKSIEDAFKGEVRYTAIKDVLTPQSDCICGGPIQNGLNGKTGTLGIFGKLVESTQESKVMVALSSGHVISKNTVANVPSLGRVGECIWPEDSSENVLDVSVIIIDQSQIENLLYRFNEEITVAEIKKEDLGYLPVFKYGATTGETHGHVGVVDNFRLYGDDIMTILPRADCPRKVFSEKGDSGAIVLTRLNRKFHAVGVVYGGDLKLPGFNNIREETIAVFLRRALDRFSEAKRQTILLDKI</sequence>